<sequence>MAIIFLTAPVQHYCPGSNDTCCDNPVYNTSVFKRTIITEWNLICERDWLKDLTQTIFQFGVFCGSLLFGIASDKWIWKKTDFDDIDNIRNICRHDVIVFAGFLELFVCQMGGWFCKWGMYNHSIRLGDGIRWTKKPRSTALDLFRTPHLRTNITVMSFVWLVCSYCFYGVTYYIGHLTGNIFINVLATGGVCTCAVIISIPLIKFYKRKTVVVFGNVICSLCLLTMGFVPEGKATLVVGCIGEMHSYIIFIVIYLYCSEMFPTVVRNAAIGICSMVARVGAMIAPFAASLHIYGKWCSPVAFGIFPMISAFLCLLLLPETKDCELLVTLEEAENLGRKIQISRSDNSLNFEESEV</sequence>
<feature type="transmembrane region" description="Helical" evidence="5">
    <location>
        <begin position="210"/>
        <end position="229"/>
    </location>
</feature>
<accession>A0A922LZZ9</accession>
<feature type="transmembrane region" description="Helical" evidence="5">
    <location>
        <begin position="269"/>
        <end position="293"/>
    </location>
</feature>
<dbReference type="Gene3D" id="1.20.1250.20">
    <property type="entry name" value="MFS general substrate transporter like domains"/>
    <property type="match status" value="1"/>
</dbReference>
<evidence type="ECO:0000313" key="7">
    <source>
        <dbReference type="Proteomes" id="UP000814243"/>
    </source>
</evidence>
<dbReference type="SUPFAM" id="SSF103473">
    <property type="entry name" value="MFS general substrate transporter"/>
    <property type="match status" value="1"/>
</dbReference>
<feature type="transmembrane region" description="Helical" evidence="5">
    <location>
        <begin position="235"/>
        <end position="257"/>
    </location>
</feature>
<feature type="transmembrane region" description="Helical" evidence="5">
    <location>
        <begin position="96"/>
        <end position="115"/>
    </location>
</feature>
<evidence type="ECO:0000256" key="3">
    <source>
        <dbReference type="ARBA" id="ARBA00022989"/>
    </source>
</evidence>
<dbReference type="InterPro" id="IPR005828">
    <property type="entry name" value="MFS_sugar_transport-like"/>
</dbReference>
<dbReference type="Pfam" id="PF00083">
    <property type="entry name" value="Sugar_tr"/>
    <property type="match status" value="1"/>
</dbReference>
<protein>
    <recommendedName>
        <fullName evidence="8">Major facilitator superfamily (MFS) profile domain-containing protein</fullName>
    </recommendedName>
</protein>
<reference evidence="6" key="1">
    <citation type="journal article" date="2021" name="G3 (Bethesda)">
        <title>Genome and transcriptome analysis of the beet armyworm Spodoptera exigua reveals targets for pest control. .</title>
        <authorList>
            <person name="Simon S."/>
            <person name="Breeschoten T."/>
            <person name="Jansen H.J."/>
            <person name="Dirks R.P."/>
            <person name="Schranz M.E."/>
            <person name="Ros V.I.D."/>
        </authorList>
    </citation>
    <scope>NUCLEOTIDE SEQUENCE</scope>
    <source>
        <strain evidence="6">TB_SE_WUR_2020</strain>
    </source>
</reference>
<feature type="transmembrane region" description="Helical" evidence="5">
    <location>
        <begin position="299"/>
        <end position="317"/>
    </location>
</feature>
<dbReference type="Proteomes" id="UP000814243">
    <property type="component" value="Unassembled WGS sequence"/>
</dbReference>
<organism evidence="6 7">
    <name type="scientific">Spodoptera exigua</name>
    <name type="common">Beet armyworm</name>
    <name type="synonym">Noctua fulgens</name>
    <dbReference type="NCBI Taxonomy" id="7107"/>
    <lineage>
        <taxon>Eukaryota</taxon>
        <taxon>Metazoa</taxon>
        <taxon>Ecdysozoa</taxon>
        <taxon>Arthropoda</taxon>
        <taxon>Hexapoda</taxon>
        <taxon>Insecta</taxon>
        <taxon>Pterygota</taxon>
        <taxon>Neoptera</taxon>
        <taxon>Endopterygota</taxon>
        <taxon>Lepidoptera</taxon>
        <taxon>Glossata</taxon>
        <taxon>Ditrysia</taxon>
        <taxon>Noctuoidea</taxon>
        <taxon>Noctuidae</taxon>
        <taxon>Amphipyrinae</taxon>
        <taxon>Spodoptera</taxon>
    </lineage>
</organism>
<evidence type="ECO:0000256" key="2">
    <source>
        <dbReference type="ARBA" id="ARBA00022692"/>
    </source>
</evidence>
<comment type="caution">
    <text evidence="6">The sequence shown here is derived from an EMBL/GenBank/DDBJ whole genome shotgun (WGS) entry which is preliminary data.</text>
</comment>
<dbReference type="InterPro" id="IPR036259">
    <property type="entry name" value="MFS_trans_sf"/>
</dbReference>
<keyword evidence="3 5" id="KW-1133">Transmembrane helix</keyword>
<gene>
    <name evidence="6" type="ORF">HF086_016840</name>
</gene>
<evidence type="ECO:0000256" key="4">
    <source>
        <dbReference type="ARBA" id="ARBA00023136"/>
    </source>
</evidence>
<proteinExistence type="predicted"/>
<comment type="subcellular location">
    <subcellularLocation>
        <location evidence="1">Membrane</location>
        <topology evidence="1">Multi-pass membrane protein</topology>
    </subcellularLocation>
</comment>
<evidence type="ECO:0008006" key="8">
    <source>
        <dbReference type="Google" id="ProtNLM"/>
    </source>
</evidence>
<dbReference type="PANTHER" id="PTHR24064">
    <property type="entry name" value="SOLUTE CARRIER FAMILY 22 MEMBER"/>
    <property type="match status" value="1"/>
</dbReference>
<keyword evidence="2 5" id="KW-0812">Transmembrane</keyword>
<feature type="transmembrane region" description="Helical" evidence="5">
    <location>
        <begin position="181"/>
        <end position="203"/>
    </location>
</feature>
<dbReference type="EMBL" id="JACEFF010000942">
    <property type="protein sequence ID" value="KAH9627686.1"/>
    <property type="molecule type" value="Genomic_DNA"/>
</dbReference>
<evidence type="ECO:0000256" key="5">
    <source>
        <dbReference type="SAM" id="Phobius"/>
    </source>
</evidence>
<dbReference type="GO" id="GO:0016020">
    <property type="term" value="C:membrane"/>
    <property type="evidence" value="ECO:0007669"/>
    <property type="project" value="UniProtKB-SubCell"/>
</dbReference>
<evidence type="ECO:0000256" key="1">
    <source>
        <dbReference type="ARBA" id="ARBA00004141"/>
    </source>
</evidence>
<dbReference type="AlphaFoldDB" id="A0A922LZZ9"/>
<feature type="transmembrane region" description="Helical" evidence="5">
    <location>
        <begin position="56"/>
        <end position="76"/>
    </location>
</feature>
<evidence type="ECO:0000313" key="6">
    <source>
        <dbReference type="EMBL" id="KAH9627686.1"/>
    </source>
</evidence>
<feature type="transmembrane region" description="Helical" evidence="5">
    <location>
        <begin position="153"/>
        <end position="175"/>
    </location>
</feature>
<name>A0A922LZZ9_SPOEX</name>
<dbReference type="GO" id="GO:0022857">
    <property type="term" value="F:transmembrane transporter activity"/>
    <property type="evidence" value="ECO:0007669"/>
    <property type="project" value="InterPro"/>
</dbReference>
<keyword evidence="4 5" id="KW-0472">Membrane</keyword>